<dbReference type="Proteomes" id="UP000269198">
    <property type="component" value="Unassembled WGS sequence"/>
</dbReference>
<accession>A0A3N0ED41</accession>
<evidence type="ECO:0000313" key="2">
    <source>
        <dbReference type="EMBL" id="RNL85745.1"/>
    </source>
</evidence>
<keyword evidence="3" id="KW-1185">Reference proteome</keyword>
<evidence type="ECO:0000313" key="3">
    <source>
        <dbReference type="Proteomes" id="UP000269198"/>
    </source>
</evidence>
<evidence type="ECO:0000256" key="1">
    <source>
        <dbReference type="SAM" id="Phobius"/>
    </source>
</evidence>
<feature type="transmembrane region" description="Helical" evidence="1">
    <location>
        <begin position="45"/>
        <end position="67"/>
    </location>
</feature>
<proteinExistence type="predicted"/>
<name>A0A3N0ED41_9ACTN</name>
<keyword evidence="1" id="KW-0812">Transmembrane</keyword>
<dbReference type="EMBL" id="RJMB01000005">
    <property type="protein sequence ID" value="RNL85745.1"/>
    <property type="molecule type" value="Genomic_DNA"/>
</dbReference>
<dbReference type="AlphaFoldDB" id="A0A3N0ED41"/>
<gene>
    <name evidence="2" type="ORF">EFW17_07205</name>
</gene>
<dbReference type="OrthoDB" id="3436480at2"/>
<dbReference type="RefSeq" id="WP_123200524.1">
    <property type="nucleotide sequence ID" value="NZ_RJMB01000005.1"/>
</dbReference>
<comment type="caution">
    <text evidence="2">The sequence shown here is derived from an EMBL/GenBank/DDBJ whole genome shotgun (WGS) entry which is preliminary data.</text>
</comment>
<reference evidence="2 3" key="1">
    <citation type="submission" date="2018-11" db="EMBL/GenBank/DDBJ databases">
        <title>The genome draft of YIM 96095.</title>
        <authorList>
            <person name="Tang S.-K."/>
            <person name="Chunyu W.-X."/>
            <person name="Feng Y.-Z."/>
        </authorList>
    </citation>
    <scope>NUCLEOTIDE SEQUENCE [LARGE SCALE GENOMIC DNA]</scope>
    <source>
        <strain evidence="2 3">YIM 96095</strain>
    </source>
</reference>
<feature type="transmembrane region" description="Helical" evidence="1">
    <location>
        <begin position="12"/>
        <end position="33"/>
    </location>
</feature>
<keyword evidence="1" id="KW-1133">Transmembrane helix</keyword>
<organism evidence="2 3">
    <name type="scientific">Halostreptopolyspora alba</name>
    <dbReference type="NCBI Taxonomy" id="2487137"/>
    <lineage>
        <taxon>Bacteria</taxon>
        <taxon>Bacillati</taxon>
        <taxon>Actinomycetota</taxon>
        <taxon>Actinomycetes</taxon>
        <taxon>Streptosporangiales</taxon>
        <taxon>Nocardiopsidaceae</taxon>
        <taxon>Halostreptopolyspora</taxon>
    </lineage>
</organism>
<protein>
    <submittedName>
        <fullName evidence="2">Uncharacterized protein</fullName>
    </submittedName>
</protein>
<sequence length="196" mass="22113">MADMRPWMVRAWLGDAAALVVLGGPALLLVPLVTTDPPSDPAEAAFARGVLALWGGAVCLAAAWRVWVLPRHLTTQHVAADERGLVLAQRPMWWFPGRELTLPWRDITSVAREQRWINDTRRRLLVVYLTDAGDRRLVRVPSFATHRGRGEGWHGTVPLPRLVIYPRRRGDVVREIAQRVREVHPEIVDAAVRAIR</sequence>
<keyword evidence="1" id="KW-0472">Membrane</keyword>